<evidence type="ECO:0000259" key="3">
    <source>
        <dbReference type="Pfam" id="PF16987"/>
    </source>
</evidence>
<keyword evidence="5" id="KW-1185">Reference proteome</keyword>
<dbReference type="EMBL" id="CP039351">
    <property type="protein sequence ID" value="QCD99096.1"/>
    <property type="molecule type" value="Genomic_DNA"/>
</dbReference>
<organism evidence="4 5">
    <name type="scientific">Vigna unguiculata</name>
    <name type="common">Cowpea</name>
    <dbReference type="NCBI Taxonomy" id="3917"/>
    <lineage>
        <taxon>Eukaryota</taxon>
        <taxon>Viridiplantae</taxon>
        <taxon>Streptophyta</taxon>
        <taxon>Embryophyta</taxon>
        <taxon>Tracheophyta</taxon>
        <taxon>Spermatophyta</taxon>
        <taxon>Magnoliopsida</taxon>
        <taxon>eudicotyledons</taxon>
        <taxon>Gunneridae</taxon>
        <taxon>Pentapetalae</taxon>
        <taxon>rosids</taxon>
        <taxon>fabids</taxon>
        <taxon>Fabales</taxon>
        <taxon>Fabaceae</taxon>
        <taxon>Papilionoideae</taxon>
        <taxon>50 kb inversion clade</taxon>
        <taxon>NPAAA clade</taxon>
        <taxon>indigoferoid/millettioid clade</taxon>
        <taxon>Phaseoleae</taxon>
        <taxon>Vigna</taxon>
    </lineage>
</organism>
<dbReference type="AlphaFoldDB" id="A0A4D6MGG2"/>
<evidence type="ECO:0000256" key="1">
    <source>
        <dbReference type="ARBA" id="ARBA00004123"/>
    </source>
</evidence>
<evidence type="ECO:0000313" key="5">
    <source>
        <dbReference type="Proteomes" id="UP000501690"/>
    </source>
</evidence>
<comment type="subcellular location">
    <subcellularLocation>
        <location evidence="1">Nucleus</location>
    </subcellularLocation>
</comment>
<accession>A0A4D6MGG2</accession>
<feature type="domain" description="Mediator complex subunit 15 KIX" evidence="3">
    <location>
        <begin position="10"/>
        <end position="65"/>
    </location>
</feature>
<proteinExistence type="predicted"/>
<dbReference type="GO" id="GO:0005634">
    <property type="term" value="C:nucleus"/>
    <property type="evidence" value="ECO:0007669"/>
    <property type="project" value="UniProtKB-SubCell"/>
</dbReference>
<name>A0A4D6MGG2_VIGUN</name>
<dbReference type="Proteomes" id="UP000501690">
    <property type="component" value="Linkage Group LG7"/>
</dbReference>
<dbReference type="GO" id="GO:0003712">
    <property type="term" value="F:transcription coregulator activity"/>
    <property type="evidence" value="ECO:0007669"/>
    <property type="project" value="InterPro"/>
</dbReference>
<evidence type="ECO:0000313" key="4">
    <source>
        <dbReference type="EMBL" id="QCD99096.1"/>
    </source>
</evidence>
<dbReference type="GO" id="GO:0006355">
    <property type="term" value="P:regulation of DNA-templated transcription"/>
    <property type="evidence" value="ECO:0007669"/>
    <property type="project" value="InterPro"/>
</dbReference>
<protein>
    <recommendedName>
        <fullName evidence="3">Mediator complex subunit 15 KIX domain-containing protein</fullName>
    </recommendedName>
</protein>
<keyword evidence="2" id="KW-0539">Nucleus</keyword>
<dbReference type="Pfam" id="PF16987">
    <property type="entry name" value="KIX_2"/>
    <property type="match status" value="1"/>
</dbReference>
<gene>
    <name evidence="4" type="ORF">DEO72_LG7g376</name>
</gene>
<dbReference type="InterPro" id="IPR036546">
    <property type="entry name" value="MED15_KIX"/>
</dbReference>
<sequence>MGDAEGLYMLQRCYPILGLEGLYGHWNLAKRFEEMIFTTVTSQSNYLWKISTNLLVVESRAYDRANP</sequence>
<dbReference type="InterPro" id="IPR036529">
    <property type="entry name" value="KIX_dom_sf"/>
</dbReference>
<evidence type="ECO:0000256" key="2">
    <source>
        <dbReference type="ARBA" id="ARBA00023242"/>
    </source>
</evidence>
<reference evidence="4 5" key="1">
    <citation type="submission" date="2019-04" db="EMBL/GenBank/DDBJ databases">
        <title>An improved genome assembly and genetic linkage map for asparagus bean, Vigna unguiculata ssp. sesquipedialis.</title>
        <authorList>
            <person name="Xia Q."/>
            <person name="Zhang R."/>
            <person name="Dong Y."/>
        </authorList>
    </citation>
    <scope>NUCLEOTIDE SEQUENCE [LARGE SCALE GENOMIC DNA]</scope>
    <source>
        <tissue evidence="4">Leaf</tissue>
    </source>
</reference>
<dbReference type="Gene3D" id="1.10.246.20">
    <property type="entry name" value="Coactivator CBP, KIX domain"/>
    <property type="match status" value="1"/>
</dbReference>